<evidence type="ECO:0000256" key="4">
    <source>
        <dbReference type="ARBA" id="ARBA00022475"/>
    </source>
</evidence>
<dbReference type="PANTHER" id="PTHR34220">
    <property type="entry name" value="SENSOR HISTIDINE KINASE YPDA"/>
    <property type="match status" value="1"/>
</dbReference>
<evidence type="ECO:0000259" key="14">
    <source>
        <dbReference type="PROSITE" id="PS50885"/>
    </source>
</evidence>
<keyword evidence="16" id="KW-1185">Reference proteome</keyword>
<keyword evidence="7" id="KW-0547">Nucleotide-binding</keyword>
<dbReference type="InterPro" id="IPR003594">
    <property type="entry name" value="HATPase_dom"/>
</dbReference>
<evidence type="ECO:0000256" key="2">
    <source>
        <dbReference type="ARBA" id="ARBA00004651"/>
    </source>
</evidence>
<evidence type="ECO:0000256" key="6">
    <source>
        <dbReference type="ARBA" id="ARBA00022679"/>
    </source>
</evidence>
<dbReference type="EMBL" id="JBHSOW010000005">
    <property type="protein sequence ID" value="MFC5647696.1"/>
    <property type="molecule type" value="Genomic_DNA"/>
</dbReference>
<evidence type="ECO:0000256" key="11">
    <source>
        <dbReference type="ARBA" id="ARBA00023136"/>
    </source>
</evidence>
<name>A0ABW0VT35_9BACL</name>
<feature type="domain" description="HAMP" evidence="14">
    <location>
        <begin position="325"/>
        <end position="377"/>
    </location>
</feature>
<evidence type="ECO:0000313" key="16">
    <source>
        <dbReference type="Proteomes" id="UP001596047"/>
    </source>
</evidence>
<dbReference type="EC" id="2.7.13.3" evidence="3"/>
<evidence type="ECO:0000256" key="12">
    <source>
        <dbReference type="SAM" id="Phobius"/>
    </source>
</evidence>
<keyword evidence="5" id="KW-0597">Phosphoprotein</keyword>
<dbReference type="InterPro" id="IPR010559">
    <property type="entry name" value="Sig_transdc_His_kin_internal"/>
</dbReference>
<accession>A0ABW0VT35</accession>
<reference evidence="16" key="1">
    <citation type="journal article" date="2019" name="Int. J. Syst. Evol. Microbiol.">
        <title>The Global Catalogue of Microorganisms (GCM) 10K type strain sequencing project: providing services to taxonomists for standard genome sequencing and annotation.</title>
        <authorList>
            <consortium name="The Broad Institute Genomics Platform"/>
            <consortium name="The Broad Institute Genome Sequencing Center for Infectious Disease"/>
            <person name="Wu L."/>
            <person name="Ma J."/>
        </authorList>
    </citation>
    <scope>NUCLEOTIDE SEQUENCE [LARGE SCALE GENOMIC DNA]</scope>
    <source>
        <strain evidence="16">CGMCC 1.3240</strain>
    </source>
</reference>
<gene>
    <name evidence="15" type="ORF">ACFPYJ_00915</name>
</gene>
<keyword evidence="6 15" id="KW-0808">Transferase</keyword>
<evidence type="ECO:0000256" key="8">
    <source>
        <dbReference type="ARBA" id="ARBA00022777"/>
    </source>
</evidence>
<dbReference type="InterPro" id="IPR050640">
    <property type="entry name" value="Bact_2-comp_sensor_kinase"/>
</dbReference>
<keyword evidence="12" id="KW-0812">Transmembrane</keyword>
<dbReference type="SMART" id="SM00304">
    <property type="entry name" value="HAMP"/>
    <property type="match status" value="1"/>
</dbReference>
<dbReference type="SUPFAM" id="SSF55874">
    <property type="entry name" value="ATPase domain of HSP90 chaperone/DNA topoisomerase II/histidine kinase"/>
    <property type="match status" value="1"/>
</dbReference>
<dbReference type="PROSITE" id="PS50109">
    <property type="entry name" value="HIS_KIN"/>
    <property type="match status" value="1"/>
</dbReference>
<dbReference type="RefSeq" id="WP_379186145.1">
    <property type="nucleotide sequence ID" value="NZ_JBHSOW010000005.1"/>
</dbReference>
<dbReference type="CDD" id="cd06225">
    <property type="entry name" value="HAMP"/>
    <property type="match status" value="1"/>
</dbReference>
<dbReference type="PROSITE" id="PS50885">
    <property type="entry name" value="HAMP"/>
    <property type="match status" value="1"/>
</dbReference>
<comment type="catalytic activity">
    <reaction evidence="1">
        <text>ATP + protein L-histidine = ADP + protein N-phospho-L-histidine.</text>
        <dbReference type="EC" id="2.7.13.3"/>
    </reaction>
</comment>
<dbReference type="GO" id="GO:0004673">
    <property type="term" value="F:protein histidine kinase activity"/>
    <property type="evidence" value="ECO:0007669"/>
    <property type="project" value="UniProtKB-EC"/>
</dbReference>
<feature type="transmembrane region" description="Helical" evidence="12">
    <location>
        <begin position="18"/>
        <end position="38"/>
    </location>
</feature>
<keyword evidence="4" id="KW-1003">Cell membrane</keyword>
<sequence length="596" mass="67306">MYTILRKWYLDLPIRRKILLWFVPLLVVTIMATGLYSFRIASNEITDKMEAEQLNTAKQAIDHLDFIAQDAVNISNYLFLTPEIQALLRPDPVDGGYVTNQTVFDSINRLMVTRPYFQFLTVYSTHFAPIQFNNKGLSSAIPFEEYRSVYDYENILKNPKIESWSVEVPGRKKSIFYGDTKIKLLLTKVLKNNSTYKPEGILLLGIDEKDIRKSYTPPEGNVEIAVVNTDGTVLSDSSGKWVGTSINQMPYFDGDIQSPSQIGGKIDTSKWVFAHVESAITGWHILVVQPRSELLKQLNRITWVTVCIVFLTLVLSVFVSFAVSGVIIDPMRKILTSMKKFQKGNFSEQVDLEGQDEIGQLGAGYNIMVQRIRELVDDVYSFELKQKQAELKVLQSQINPHFLYNTLNTIAWTAQKNGDRQVGDMIYALSGIFKLSLNQGKDIINLQQEFKLLEHYLFLQKMRSPNKLAYELNLSPELEDYAVPKLLLQPLVENAVVHGIEPLTDELGFIEVNASITSGSITIEITDNGIGITAEKLEELLQISREGKPPPGSEGFAIANICKRIRIYYGESAAFNIQSIPGSGTRVLLVLPDNRR</sequence>
<organism evidence="15 16">
    <name type="scientific">Paenibacillus solisilvae</name>
    <dbReference type="NCBI Taxonomy" id="2486751"/>
    <lineage>
        <taxon>Bacteria</taxon>
        <taxon>Bacillati</taxon>
        <taxon>Bacillota</taxon>
        <taxon>Bacilli</taxon>
        <taxon>Bacillales</taxon>
        <taxon>Paenibacillaceae</taxon>
        <taxon>Paenibacillus</taxon>
    </lineage>
</organism>
<keyword evidence="9" id="KW-0067">ATP-binding</keyword>
<keyword evidence="8 15" id="KW-0418">Kinase</keyword>
<keyword evidence="11 12" id="KW-0472">Membrane</keyword>
<evidence type="ECO:0000256" key="5">
    <source>
        <dbReference type="ARBA" id="ARBA00022553"/>
    </source>
</evidence>
<evidence type="ECO:0000256" key="9">
    <source>
        <dbReference type="ARBA" id="ARBA00022840"/>
    </source>
</evidence>
<dbReference type="SUPFAM" id="SSF158472">
    <property type="entry name" value="HAMP domain-like"/>
    <property type="match status" value="1"/>
</dbReference>
<dbReference type="InterPro" id="IPR003660">
    <property type="entry name" value="HAMP_dom"/>
</dbReference>
<evidence type="ECO:0000259" key="13">
    <source>
        <dbReference type="PROSITE" id="PS50109"/>
    </source>
</evidence>
<comment type="caution">
    <text evidence="15">The sequence shown here is derived from an EMBL/GenBank/DDBJ whole genome shotgun (WGS) entry which is preliminary data.</text>
</comment>
<protein>
    <recommendedName>
        <fullName evidence="3">histidine kinase</fullName>
        <ecNumber evidence="3">2.7.13.3</ecNumber>
    </recommendedName>
</protein>
<evidence type="ECO:0000256" key="1">
    <source>
        <dbReference type="ARBA" id="ARBA00000085"/>
    </source>
</evidence>
<dbReference type="PANTHER" id="PTHR34220:SF7">
    <property type="entry name" value="SENSOR HISTIDINE KINASE YPDA"/>
    <property type="match status" value="1"/>
</dbReference>
<keyword evidence="10" id="KW-0902">Two-component regulatory system</keyword>
<evidence type="ECO:0000256" key="3">
    <source>
        <dbReference type="ARBA" id="ARBA00012438"/>
    </source>
</evidence>
<dbReference type="InterPro" id="IPR005467">
    <property type="entry name" value="His_kinase_dom"/>
</dbReference>
<evidence type="ECO:0000313" key="15">
    <source>
        <dbReference type="EMBL" id="MFC5647696.1"/>
    </source>
</evidence>
<dbReference type="Gene3D" id="3.30.565.10">
    <property type="entry name" value="Histidine kinase-like ATPase, C-terminal domain"/>
    <property type="match status" value="1"/>
</dbReference>
<dbReference type="Proteomes" id="UP001596047">
    <property type="component" value="Unassembled WGS sequence"/>
</dbReference>
<dbReference type="Pfam" id="PF06580">
    <property type="entry name" value="His_kinase"/>
    <property type="match status" value="1"/>
</dbReference>
<dbReference type="Gene3D" id="6.10.340.10">
    <property type="match status" value="1"/>
</dbReference>
<feature type="domain" description="Histidine kinase" evidence="13">
    <location>
        <begin position="488"/>
        <end position="595"/>
    </location>
</feature>
<dbReference type="Pfam" id="PF00672">
    <property type="entry name" value="HAMP"/>
    <property type="match status" value="1"/>
</dbReference>
<evidence type="ECO:0000256" key="7">
    <source>
        <dbReference type="ARBA" id="ARBA00022741"/>
    </source>
</evidence>
<dbReference type="InterPro" id="IPR036890">
    <property type="entry name" value="HATPase_C_sf"/>
</dbReference>
<proteinExistence type="predicted"/>
<keyword evidence="12" id="KW-1133">Transmembrane helix</keyword>
<evidence type="ECO:0000256" key="10">
    <source>
        <dbReference type="ARBA" id="ARBA00023012"/>
    </source>
</evidence>
<feature type="transmembrane region" description="Helical" evidence="12">
    <location>
        <begin position="301"/>
        <end position="328"/>
    </location>
</feature>
<dbReference type="Pfam" id="PF02518">
    <property type="entry name" value="HATPase_c"/>
    <property type="match status" value="1"/>
</dbReference>
<comment type="subcellular location">
    <subcellularLocation>
        <location evidence="2">Cell membrane</location>
        <topology evidence="2">Multi-pass membrane protein</topology>
    </subcellularLocation>
</comment>